<dbReference type="PANTHER" id="PTHR11575:SF48">
    <property type="entry name" value="5'-NUCLEOTIDASE"/>
    <property type="match status" value="1"/>
</dbReference>
<feature type="domain" description="5'-Nucleotidase C-terminal" evidence="2">
    <location>
        <begin position="19"/>
        <end position="161"/>
    </location>
</feature>
<name>A0A7J7ISI0_BUGNE</name>
<dbReference type="PANTHER" id="PTHR11575">
    <property type="entry name" value="5'-NUCLEOTIDASE-RELATED"/>
    <property type="match status" value="1"/>
</dbReference>
<gene>
    <name evidence="3" type="ORF">EB796_024791</name>
</gene>
<dbReference type="Gene3D" id="3.90.780.10">
    <property type="entry name" value="5'-Nucleotidase, C-terminal domain"/>
    <property type="match status" value="1"/>
</dbReference>
<reference evidence="3" key="1">
    <citation type="submission" date="2020-06" db="EMBL/GenBank/DDBJ databases">
        <title>Draft genome of Bugula neritina, a colonial animal packing powerful symbionts and potential medicines.</title>
        <authorList>
            <person name="Rayko M."/>
        </authorList>
    </citation>
    <scope>NUCLEOTIDE SEQUENCE [LARGE SCALE GENOMIC DNA]</scope>
    <source>
        <strain evidence="3">Kwan_BN1</strain>
    </source>
</reference>
<protein>
    <recommendedName>
        <fullName evidence="2">5'-Nucleotidase C-terminal domain-containing protein</fullName>
    </recommendedName>
</protein>
<dbReference type="EMBL" id="VXIV02003453">
    <property type="protein sequence ID" value="KAF6016893.1"/>
    <property type="molecule type" value="Genomic_DNA"/>
</dbReference>
<dbReference type="GO" id="GO:0009166">
    <property type="term" value="P:nucleotide catabolic process"/>
    <property type="evidence" value="ECO:0007669"/>
    <property type="project" value="InterPro"/>
</dbReference>
<comment type="caution">
    <text evidence="3">The sequence shown here is derived from an EMBL/GenBank/DDBJ whole genome shotgun (WGS) entry which is preliminary data.</text>
</comment>
<dbReference type="OrthoDB" id="6283341at2759"/>
<dbReference type="InterPro" id="IPR006179">
    <property type="entry name" value="5_nucleotidase/apyrase"/>
</dbReference>
<dbReference type="InterPro" id="IPR008334">
    <property type="entry name" value="5'-Nucleotdase_C"/>
</dbReference>
<evidence type="ECO:0000259" key="2">
    <source>
        <dbReference type="Pfam" id="PF02872"/>
    </source>
</evidence>
<evidence type="ECO:0000313" key="4">
    <source>
        <dbReference type="Proteomes" id="UP000593567"/>
    </source>
</evidence>
<proteinExistence type="inferred from homology"/>
<evidence type="ECO:0000256" key="1">
    <source>
        <dbReference type="ARBA" id="ARBA00006654"/>
    </source>
</evidence>
<keyword evidence="4" id="KW-1185">Reference proteome</keyword>
<accession>A0A7J7ISI0</accession>
<comment type="similarity">
    <text evidence="1">Belongs to the 5'-nucleotidase family.</text>
</comment>
<dbReference type="InterPro" id="IPR036907">
    <property type="entry name" value="5'-Nucleotdase_C_sf"/>
</dbReference>
<sequence length="244" mass="27011">MTKALLGYSDADLDCLFSDVRTQETNLGNLVADIMVNSTGADVAIINSGTLRSNSVHPKGPFTNKDLLRILPLFDQLCVLEVSGQTLHQALENGVSKYPSLSGRFPQVSGIQFEFNPVNEPGSRIDAQRILINNQILEFKQTYHLCVKEYMAKGRDGYAMLIDCPVIVGAQSGLVLSTCLQNFFEGSLRPCKSRGCLHRSCNNEQNDAISHHQQMLSHESETRKIPPVTGRIRNTSISNLLRSF</sequence>
<dbReference type="GO" id="GO:0016787">
    <property type="term" value="F:hydrolase activity"/>
    <property type="evidence" value="ECO:0007669"/>
    <property type="project" value="InterPro"/>
</dbReference>
<organism evidence="3 4">
    <name type="scientific">Bugula neritina</name>
    <name type="common">Brown bryozoan</name>
    <name type="synonym">Sertularia neritina</name>
    <dbReference type="NCBI Taxonomy" id="10212"/>
    <lineage>
        <taxon>Eukaryota</taxon>
        <taxon>Metazoa</taxon>
        <taxon>Spiralia</taxon>
        <taxon>Lophotrochozoa</taxon>
        <taxon>Bryozoa</taxon>
        <taxon>Gymnolaemata</taxon>
        <taxon>Cheilostomatida</taxon>
        <taxon>Flustrina</taxon>
        <taxon>Buguloidea</taxon>
        <taxon>Bugulidae</taxon>
        <taxon>Bugula</taxon>
    </lineage>
</organism>
<dbReference type="Pfam" id="PF02872">
    <property type="entry name" value="5_nucleotid_C"/>
    <property type="match status" value="1"/>
</dbReference>
<dbReference type="Proteomes" id="UP000593567">
    <property type="component" value="Unassembled WGS sequence"/>
</dbReference>
<dbReference type="SUPFAM" id="SSF55816">
    <property type="entry name" value="5'-nucleotidase (syn. UDP-sugar hydrolase), C-terminal domain"/>
    <property type="match status" value="1"/>
</dbReference>
<dbReference type="AlphaFoldDB" id="A0A7J7ISI0"/>
<evidence type="ECO:0000313" key="3">
    <source>
        <dbReference type="EMBL" id="KAF6016893.1"/>
    </source>
</evidence>